<dbReference type="SMART" id="SM01121">
    <property type="entry name" value="Dak1_2"/>
    <property type="match status" value="1"/>
</dbReference>
<accession>A0ABP3IID5</accession>
<proteinExistence type="predicted"/>
<dbReference type="SMART" id="SM01120">
    <property type="entry name" value="Dak2"/>
    <property type="match status" value="1"/>
</dbReference>
<evidence type="ECO:0000313" key="2">
    <source>
        <dbReference type="EMBL" id="GAA0401816.1"/>
    </source>
</evidence>
<dbReference type="InterPro" id="IPR050270">
    <property type="entry name" value="DegV_domain_contain"/>
</dbReference>
<dbReference type="Proteomes" id="UP001500340">
    <property type="component" value="Unassembled WGS sequence"/>
</dbReference>
<dbReference type="InterPro" id="IPR048394">
    <property type="entry name" value="FakA-like_M"/>
</dbReference>
<dbReference type="InterPro" id="IPR033470">
    <property type="entry name" value="FakA-like_C"/>
</dbReference>
<gene>
    <name evidence="2" type="ORF">GCM10008933_35380</name>
</gene>
<dbReference type="InterPro" id="IPR036117">
    <property type="entry name" value="DhaL_dom_sf"/>
</dbReference>
<evidence type="ECO:0000259" key="1">
    <source>
        <dbReference type="PROSITE" id="PS51480"/>
    </source>
</evidence>
<evidence type="ECO:0000313" key="3">
    <source>
        <dbReference type="Proteomes" id="UP001500340"/>
    </source>
</evidence>
<dbReference type="EMBL" id="BAAACX010000016">
    <property type="protein sequence ID" value="GAA0401816.1"/>
    <property type="molecule type" value="Genomic_DNA"/>
</dbReference>
<dbReference type="Gene3D" id="1.25.40.340">
    <property type="match status" value="1"/>
</dbReference>
<feature type="domain" description="DhaL" evidence="1">
    <location>
        <begin position="9"/>
        <end position="201"/>
    </location>
</feature>
<protein>
    <submittedName>
        <fullName evidence="2">DAK2 domain-containing protein</fullName>
    </submittedName>
</protein>
<dbReference type="PROSITE" id="PS51480">
    <property type="entry name" value="DHAL"/>
    <property type="match status" value="1"/>
</dbReference>
<sequence length="587" mass="63015">MSKRSINGTDFTAMVLAGAKRLGDHAEHVNSLNVFPVPDGDTGTNMNLTMTAGVAELNNNGSGGLGSRANTLSKGLLMGARGNSGVILSQLFRGFARYSSSYEELNAIQFAAALQSGVDTAYKAVVKPVEGTILTVAKEAAKHAVHQARRTTDIVDLMADVLAKAKEALANTPEQLPVLKQVGVVDSGGQGLVYIYEGFMEQLTGTAKPIDSMPAQPKAGSVSAITVVHPAEHHDATAQAKLDTEDIEFLYDMEFFINRTLGGVPHANFDEDQFREALSLNGDSIIVIADDEVIKVHVHSKAPGEVLNLALKYGEITQIHILNMREQHRELLSTGLDATPMPELFADIPAEPVRSVDPAEVPADELAPYGFIAVASGQGISDIFKSLGVDVVLSGGQTMNPSTEDFVKAIHSISAQHVFVLPNNSNIVLAAQQARDLLEDERSVTVIPSKSIPQGIAAAFAFQEEESAEVNTDSMLNAVSHVKTGQVTYAIRDTMFDDLEIKAGHYIGIENSKIVATEEQLLETSQALLAKMLVGGDEIVTILIGEEATEEITESLVSWLNETYPDVEVETHDGGQPIYYYLFSVES</sequence>
<dbReference type="PANTHER" id="PTHR33434">
    <property type="entry name" value="DEGV DOMAIN-CONTAINING PROTEIN DR_1986-RELATED"/>
    <property type="match status" value="1"/>
</dbReference>
<dbReference type="Pfam" id="PF02734">
    <property type="entry name" value="Dak2"/>
    <property type="match status" value="1"/>
</dbReference>
<name>A0ABP3IID5_9BACL</name>
<comment type="caution">
    <text evidence="2">The sequence shown here is derived from an EMBL/GenBank/DDBJ whole genome shotgun (WGS) entry which is preliminary data.</text>
</comment>
<dbReference type="SUPFAM" id="SSF101473">
    <property type="entry name" value="DhaL-like"/>
    <property type="match status" value="1"/>
</dbReference>
<organism evidence="2 3">
    <name type="scientific">Paenibacillus motobuensis</name>
    <dbReference type="NCBI Taxonomy" id="295324"/>
    <lineage>
        <taxon>Bacteria</taxon>
        <taxon>Bacillati</taxon>
        <taxon>Bacillota</taxon>
        <taxon>Bacilli</taxon>
        <taxon>Bacillales</taxon>
        <taxon>Paenibacillaceae</taxon>
        <taxon>Paenibacillus</taxon>
    </lineage>
</organism>
<dbReference type="NCBIfam" id="TIGR03599">
    <property type="entry name" value="YloV"/>
    <property type="match status" value="1"/>
</dbReference>
<dbReference type="RefSeq" id="WP_343863270.1">
    <property type="nucleotide sequence ID" value="NZ_BAAACX010000016.1"/>
</dbReference>
<keyword evidence="3" id="KW-1185">Reference proteome</keyword>
<dbReference type="Pfam" id="PF13684">
    <property type="entry name" value="FakA-like_C"/>
    <property type="match status" value="1"/>
</dbReference>
<reference evidence="3" key="1">
    <citation type="journal article" date="2019" name="Int. J. Syst. Evol. Microbiol.">
        <title>The Global Catalogue of Microorganisms (GCM) 10K type strain sequencing project: providing services to taxonomists for standard genome sequencing and annotation.</title>
        <authorList>
            <consortium name="The Broad Institute Genomics Platform"/>
            <consortium name="The Broad Institute Genome Sequencing Center for Infectious Disease"/>
            <person name="Wu L."/>
            <person name="Ma J."/>
        </authorList>
    </citation>
    <scope>NUCLEOTIDE SEQUENCE [LARGE SCALE GENOMIC DNA]</scope>
    <source>
        <strain evidence="3">JCM 12774</strain>
    </source>
</reference>
<dbReference type="Pfam" id="PF21645">
    <property type="entry name" value="FakA-like_M"/>
    <property type="match status" value="1"/>
</dbReference>
<dbReference type="PANTHER" id="PTHR33434:SF4">
    <property type="entry name" value="PHOSPHATASE PROTEIN"/>
    <property type="match status" value="1"/>
</dbReference>
<dbReference type="InterPro" id="IPR004007">
    <property type="entry name" value="DhaL_dom"/>
</dbReference>
<dbReference type="InterPro" id="IPR019986">
    <property type="entry name" value="YloV-like"/>
</dbReference>